<dbReference type="PANTHER" id="PTHR43311:SF2">
    <property type="entry name" value="GLUTAMATE--TRNA LIGASE, MITOCHONDRIAL-RELATED"/>
    <property type="match status" value="1"/>
</dbReference>
<dbReference type="GO" id="GO:0000049">
    <property type="term" value="F:tRNA binding"/>
    <property type="evidence" value="ECO:0007669"/>
    <property type="project" value="InterPro"/>
</dbReference>
<feature type="domain" description="Glutamyl/glutaminyl-tRNA synthetase class Ib catalytic" evidence="11">
    <location>
        <begin position="3"/>
        <end position="304"/>
    </location>
</feature>
<protein>
    <recommendedName>
        <fullName evidence="10">Glutamate--tRNA ligase</fullName>
        <ecNumber evidence="10">6.1.1.17</ecNumber>
    </recommendedName>
    <alternativeName>
        <fullName evidence="10">Glutamyl-tRNA synthetase</fullName>
        <shortName evidence="10">GluRS</shortName>
    </alternativeName>
</protein>
<evidence type="ECO:0000259" key="11">
    <source>
        <dbReference type="Pfam" id="PF00749"/>
    </source>
</evidence>
<comment type="caution">
    <text evidence="13">The sequence shown here is derived from an EMBL/GenBank/DDBJ whole genome shotgun (WGS) entry which is preliminary data.</text>
</comment>
<dbReference type="SUPFAM" id="SSF48163">
    <property type="entry name" value="An anticodon-binding domain of class I aminoacyl-tRNA synthetases"/>
    <property type="match status" value="1"/>
</dbReference>
<feature type="domain" description="Aminoacyl-tRNA synthetase class I anticodon-binding" evidence="12">
    <location>
        <begin position="320"/>
        <end position="462"/>
    </location>
</feature>
<dbReference type="NCBIfam" id="TIGR00464">
    <property type="entry name" value="gltX_bact"/>
    <property type="match status" value="1"/>
</dbReference>
<dbReference type="Proteomes" id="UP000014975">
    <property type="component" value="Unassembled WGS sequence"/>
</dbReference>
<proteinExistence type="inferred from homology"/>
<dbReference type="RefSeq" id="WP_020887301.1">
    <property type="nucleotide sequence ID" value="NZ_ATHI01000026.1"/>
</dbReference>
<evidence type="ECO:0000256" key="5">
    <source>
        <dbReference type="ARBA" id="ARBA00022598"/>
    </source>
</evidence>
<evidence type="ECO:0000259" key="12">
    <source>
        <dbReference type="Pfam" id="PF19269"/>
    </source>
</evidence>
<dbReference type="PANTHER" id="PTHR43311">
    <property type="entry name" value="GLUTAMATE--TRNA LIGASE"/>
    <property type="match status" value="1"/>
</dbReference>
<dbReference type="EMBL" id="ATHI01000026">
    <property type="protein sequence ID" value="EPR33166.1"/>
    <property type="molecule type" value="Genomic_DNA"/>
</dbReference>
<dbReference type="InterPro" id="IPR020751">
    <property type="entry name" value="aa-tRNA-synth_I_codon-bd_sub2"/>
</dbReference>
<dbReference type="InterPro" id="IPR014729">
    <property type="entry name" value="Rossmann-like_a/b/a_fold"/>
</dbReference>
<keyword evidence="10" id="KW-0479">Metal-binding</keyword>
<evidence type="ECO:0000256" key="2">
    <source>
        <dbReference type="ARBA" id="ARBA00007894"/>
    </source>
</evidence>
<comment type="similarity">
    <text evidence="2 10">Belongs to the class-I aminoacyl-tRNA synthetase family. Glutamate--tRNA ligase type 1 subfamily.</text>
</comment>
<keyword evidence="4 10" id="KW-0963">Cytoplasm</keyword>
<keyword evidence="5 10" id="KW-0436">Ligase</keyword>
<dbReference type="InterPro" id="IPR045462">
    <property type="entry name" value="aa-tRNA-synth_I_cd-bd"/>
</dbReference>
<evidence type="ECO:0000256" key="7">
    <source>
        <dbReference type="ARBA" id="ARBA00022840"/>
    </source>
</evidence>
<dbReference type="GO" id="GO:0006424">
    <property type="term" value="P:glutamyl-tRNA aminoacylation"/>
    <property type="evidence" value="ECO:0007669"/>
    <property type="project" value="UniProtKB-UniRule"/>
</dbReference>
<dbReference type="eggNOG" id="COG0008">
    <property type="taxonomic scope" value="Bacteria"/>
</dbReference>
<dbReference type="PROSITE" id="PS00178">
    <property type="entry name" value="AA_TRNA_LIGASE_I"/>
    <property type="match status" value="1"/>
</dbReference>
<evidence type="ECO:0000256" key="1">
    <source>
        <dbReference type="ARBA" id="ARBA00004496"/>
    </source>
</evidence>
<feature type="short sequence motif" description="'HIGH' region" evidence="10">
    <location>
        <begin position="10"/>
        <end position="20"/>
    </location>
</feature>
<evidence type="ECO:0000256" key="3">
    <source>
        <dbReference type="ARBA" id="ARBA00011245"/>
    </source>
</evidence>
<comment type="catalytic activity">
    <reaction evidence="10">
        <text>tRNA(Glu) + L-glutamate + ATP = L-glutamyl-tRNA(Glu) + AMP + diphosphate</text>
        <dbReference type="Rhea" id="RHEA:23540"/>
        <dbReference type="Rhea" id="RHEA-COMP:9663"/>
        <dbReference type="Rhea" id="RHEA-COMP:9680"/>
        <dbReference type="ChEBI" id="CHEBI:29985"/>
        <dbReference type="ChEBI" id="CHEBI:30616"/>
        <dbReference type="ChEBI" id="CHEBI:33019"/>
        <dbReference type="ChEBI" id="CHEBI:78442"/>
        <dbReference type="ChEBI" id="CHEBI:78520"/>
        <dbReference type="ChEBI" id="CHEBI:456215"/>
        <dbReference type="EC" id="6.1.1.17"/>
    </reaction>
</comment>
<organism evidence="13 14">
    <name type="scientific">Alkalidesulfovibrio alkalitolerans DSM 16529</name>
    <dbReference type="NCBI Taxonomy" id="1121439"/>
    <lineage>
        <taxon>Bacteria</taxon>
        <taxon>Pseudomonadati</taxon>
        <taxon>Thermodesulfobacteriota</taxon>
        <taxon>Desulfovibrionia</taxon>
        <taxon>Desulfovibrionales</taxon>
        <taxon>Desulfovibrionaceae</taxon>
        <taxon>Alkalidesulfovibrio</taxon>
    </lineage>
</organism>
<evidence type="ECO:0000256" key="10">
    <source>
        <dbReference type="HAMAP-Rule" id="MF_00022"/>
    </source>
</evidence>
<dbReference type="GO" id="GO:0008270">
    <property type="term" value="F:zinc ion binding"/>
    <property type="evidence" value="ECO:0007669"/>
    <property type="project" value="UniProtKB-UniRule"/>
</dbReference>
<feature type="binding site" evidence="10">
    <location>
        <position position="128"/>
    </location>
    <ligand>
        <name>Zn(2+)</name>
        <dbReference type="ChEBI" id="CHEBI:29105"/>
    </ligand>
</feature>
<dbReference type="GO" id="GO:0004818">
    <property type="term" value="F:glutamate-tRNA ligase activity"/>
    <property type="evidence" value="ECO:0007669"/>
    <property type="project" value="UniProtKB-UniRule"/>
</dbReference>
<feature type="binding site" evidence="10">
    <location>
        <position position="126"/>
    </location>
    <ligand>
        <name>Zn(2+)</name>
        <dbReference type="ChEBI" id="CHEBI:29105"/>
    </ligand>
</feature>
<dbReference type="InterPro" id="IPR033910">
    <property type="entry name" value="GluRS_core"/>
</dbReference>
<dbReference type="Gene3D" id="1.10.10.350">
    <property type="match status" value="1"/>
</dbReference>
<dbReference type="InterPro" id="IPR001412">
    <property type="entry name" value="aa-tRNA-synth_I_CS"/>
</dbReference>
<dbReference type="CDD" id="cd00808">
    <property type="entry name" value="GluRS_core"/>
    <property type="match status" value="1"/>
</dbReference>
<feature type="binding site" evidence="10">
    <location>
        <position position="99"/>
    </location>
    <ligand>
        <name>Zn(2+)</name>
        <dbReference type="ChEBI" id="CHEBI:29105"/>
    </ligand>
</feature>
<reference evidence="13 14" key="1">
    <citation type="journal article" date="2013" name="Genome Announc.">
        <title>Draft genome sequences for three mercury-methylating, sulfate-reducing bacteria.</title>
        <authorList>
            <person name="Brown S.D."/>
            <person name="Hurt R.A.Jr."/>
            <person name="Gilmour C.C."/>
            <person name="Elias D.A."/>
        </authorList>
    </citation>
    <scope>NUCLEOTIDE SEQUENCE [LARGE SCALE GENOMIC DNA]</scope>
    <source>
        <strain evidence="13 14">DSM 16529</strain>
    </source>
</reference>
<dbReference type="OrthoDB" id="9807503at2"/>
<dbReference type="FunFam" id="3.40.50.620:FF:000007">
    <property type="entry name" value="Glutamate--tRNA ligase"/>
    <property type="match status" value="1"/>
</dbReference>
<dbReference type="GO" id="GO:0005524">
    <property type="term" value="F:ATP binding"/>
    <property type="evidence" value="ECO:0007669"/>
    <property type="project" value="UniProtKB-UniRule"/>
</dbReference>
<evidence type="ECO:0000256" key="6">
    <source>
        <dbReference type="ARBA" id="ARBA00022741"/>
    </source>
</evidence>
<keyword evidence="7 10" id="KW-0067">ATP-binding</keyword>
<dbReference type="InterPro" id="IPR000924">
    <property type="entry name" value="Glu/Gln-tRNA-synth"/>
</dbReference>
<dbReference type="InterPro" id="IPR008925">
    <property type="entry name" value="aa_tRNA-synth_I_cd-bd_sf"/>
</dbReference>
<dbReference type="AlphaFoldDB" id="S7T978"/>
<sequence>MSEIVTRFAPSPTGYLHVGGARTAIFSWLLARSQGGKFLLRIEDTDRERSTPEATRAILDGMAWLGLEHDGELVYQSERGHIHNAAVDAMLEAGTAYWCECTPEEVEAMREKARAEGRKPKYDGRCRERGLGPGPGRVVRLKAPLDGVTSYDDMVKGPISVANEEMDDLILRRSDGSPTYNLAVVVDDSDMGVTHVLRGEDHISNTPRQIQIYRALGISAPRFGHVPMILGPDKKKLSKRHGATSVVEYDAQGILPEAMLNYLARLGWSHGDQEIFSREELIRCFSIENLGTSAAVFDMDKLLWLNSHYIKESSPERLADLLPRHFEALSLPVPEREALLRVIPHYQPRAKTLVEFVRNSAFFFVADDALIYDQAAVAKFLTPEARERLAQMRGMLAALPDFGEETVERALGEYVASSGASFKVIAQPLRVAVTGSTQSPGLHQTLAALGREKTLARLDRALKL</sequence>
<keyword evidence="14" id="KW-1185">Reference proteome</keyword>
<feature type="short sequence motif" description="'KMSKS' region" evidence="10">
    <location>
        <begin position="236"/>
        <end position="240"/>
    </location>
</feature>
<dbReference type="InterPro" id="IPR020058">
    <property type="entry name" value="Glu/Gln-tRNA-synth_Ib_cat-dom"/>
</dbReference>
<dbReference type="EC" id="6.1.1.17" evidence="10"/>
<dbReference type="PRINTS" id="PR00987">
    <property type="entry name" value="TRNASYNTHGLU"/>
</dbReference>
<keyword evidence="10" id="KW-0862">Zinc</keyword>
<evidence type="ECO:0000256" key="4">
    <source>
        <dbReference type="ARBA" id="ARBA00022490"/>
    </source>
</evidence>
<dbReference type="HAMAP" id="MF_00022">
    <property type="entry name" value="Glu_tRNA_synth_type1"/>
    <property type="match status" value="1"/>
</dbReference>
<dbReference type="STRING" id="1121439.dsat_0607"/>
<feature type="binding site" evidence="10">
    <location>
        <position position="101"/>
    </location>
    <ligand>
        <name>Zn(2+)</name>
        <dbReference type="ChEBI" id="CHEBI:29105"/>
    </ligand>
</feature>
<keyword evidence="8 10" id="KW-0648">Protein biosynthesis</keyword>
<dbReference type="InterPro" id="IPR004527">
    <property type="entry name" value="Glu-tRNA-ligase_bac/mito"/>
</dbReference>
<comment type="function">
    <text evidence="10">Catalyzes the attachment of glutamate to tRNA(Glu) in a two-step reaction: glutamate is first activated by ATP to form Glu-AMP and then transferred to the acceptor end of tRNA(Glu).</text>
</comment>
<evidence type="ECO:0000313" key="14">
    <source>
        <dbReference type="Proteomes" id="UP000014975"/>
    </source>
</evidence>
<dbReference type="SUPFAM" id="SSF52374">
    <property type="entry name" value="Nucleotidylyl transferase"/>
    <property type="match status" value="1"/>
</dbReference>
<dbReference type="InterPro" id="IPR049940">
    <property type="entry name" value="GluQ/Sye"/>
</dbReference>
<comment type="subunit">
    <text evidence="3 10">Monomer.</text>
</comment>
<dbReference type="Pfam" id="PF00749">
    <property type="entry name" value="tRNA-synt_1c"/>
    <property type="match status" value="1"/>
</dbReference>
<evidence type="ECO:0000313" key="13">
    <source>
        <dbReference type="EMBL" id="EPR33166.1"/>
    </source>
</evidence>
<evidence type="ECO:0000256" key="9">
    <source>
        <dbReference type="ARBA" id="ARBA00023146"/>
    </source>
</evidence>
<keyword evidence="6 10" id="KW-0547">Nucleotide-binding</keyword>
<evidence type="ECO:0000256" key="8">
    <source>
        <dbReference type="ARBA" id="ARBA00022917"/>
    </source>
</evidence>
<keyword evidence="9 10" id="KW-0030">Aminoacyl-tRNA synthetase</keyword>
<name>S7T978_9BACT</name>
<dbReference type="PATRIC" id="fig|1121439.3.peg.1964"/>
<comment type="subcellular location">
    <subcellularLocation>
        <location evidence="1 10">Cytoplasm</location>
    </subcellularLocation>
</comment>
<dbReference type="NCBIfam" id="NF004314">
    <property type="entry name" value="PRK05710.1-3"/>
    <property type="match status" value="1"/>
</dbReference>
<dbReference type="GO" id="GO:0005829">
    <property type="term" value="C:cytosol"/>
    <property type="evidence" value="ECO:0007669"/>
    <property type="project" value="TreeGrafter"/>
</dbReference>
<gene>
    <name evidence="10" type="primary">gltX</name>
    <name evidence="13" type="ORF">dsat_0607</name>
</gene>
<dbReference type="Gene3D" id="3.40.50.620">
    <property type="entry name" value="HUPs"/>
    <property type="match status" value="1"/>
</dbReference>
<feature type="binding site" evidence="10">
    <location>
        <position position="239"/>
    </location>
    <ligand>
        <name>ATP</name>
        <dbReference type="ChEBI" id="CHEBI:30616"/>
    </ligand>
</feature>
<comment type="cofactor">
    <cofactor evidence="10">
        <name>Zn(2+)</name>
        <dbReference type="ChEBI" id="CHEBI:29105"/>
    </cofactor>
    <text evidence="10">Binds 1 zinc ion per subunit.</text>
</comment>
<dbReference type="Pfam" id="PF19269">
    <property type="entry name" value="Anticodon_2"/>
    <property type="match status" value="1"/>
</dbReference>
<accession>S7T978</accession>